<feature type="region of interest" description="Disordered" evidence="2">
    <location>
        <begin position="52"/>
        <end position="77"/>
    </location>
</feature>
<feature type="compositionally biased region" description="Basic and acidic residues" evidence="2">
    <location>
        <begin position="57"/>
        <end position="70"/>
    </location>
</feature>
<name>A0A917E0V6_9HYPH</name>
<keyword evidence="1" id="KW-0233">DNA recombination</keyword>
<dbReference type="InterPro" id="IPR011010">
    <property type="entry name" value="DNA_brk_join_enz"/>
</dbReference>
<reference evidence="3" key="1">
    <citation type="journal article" date="2014" name="Int. J. Syst. Evol. Microbiol.">
        <title>Complete genome sequence of Corynebacterium casei LMG S-19264T (=DSM 44701T), isolated from a smear-ripened cheese.</title>
        <authorList>
            <consortium name="US DOE Joint Genome Institute (JGI-PGF)"/>
            <person name="Walter F."/>
            <person name="Albersmeier A."/>
            <person name="Kalinowski J."/>
            <person name="Ruckert C."/>
        </authorList>
    </citation>
    <scope>NUCLEOTIDE SEQUENCE</scope>
    <source>
        <strain evidence="3">CGMCC 1.15367</strain>
    </source>
</reference>
<dbReference type="AlphaFoldDB" id="A0A917E0V6"/>
<evidence type="ECO:0008006" key="5">
    <source>
        <dbReference type="Google" id="ProtNLM"/>
    </source>
</evidence>
<reference evidence="3" key="2">
    <citation type="submission" date="2020-09" db="EMBL/GenBank/DDBJ databases">
        <authorList>
            <person name="Sun Q."/>
            <person name="Zhou Y."/>
        </authorList>
    </citation>
    <scope>NUCLEOTIDE SEQUENCE</scope>
    <source>
        <strain evidence="3">CGMCC 1.15367</strain>
    </source>
</reference>
<dbReference type="GO" id="GO:0003677">
    <property type="term" value="F:DNA binding"/>
    <property type="evidence" value="ECO:0007669"/>
    <property type="project" value="InterPro"/>
</dbReference>
<proteinExistence type="predicted"/>
<accession>A0A917E0V6</accession>
<protein>
    <recommendedName>
        <fullName evidence="5">Phage integrase family protein</fullName>
    </recommendedName>
</protein>
<dbReference type="InterPro" id="IPR013762">
    <property type="entry name" value="Integrase-like_cat_sf"/>
</dbReference>
<dbReference type="SUPFAM" id="SSF56349">
    <property type="entry name" value="DNA breaking-rejoining enzymes"/>
    <property type="match status" value="1"/>
</dbReference>
<dbReference type="Gene3D" id="1.10.443.10">
    <property type="entry name" value="Intergrase catalytic core"/>
    <property type="match status" value="1"/>
</dbReference>
<dbReference type="GO" id="GO:0006310">
    <property type="term" value="P:DNA recombination"/>
    <property type="evidence" value="ECO:0007669"/>
    <property type="project" value="UniProtKB-KW"/>
</dbReference>
<evidence type="ECO:0000256" key="2">
    <source>
        <dbReference type="SAM" id="MobiDB-lite"/>
    </source>
</evidence>
<organism evidence="3 4">
    <name type="scientific">Aureimonas endophytica</name>
    <dbReference type="NCBI Taxonomy" id="2027858"/>
    <lineage>
        <taxon>Bacteria</taxon>
        <taxon>Pseudomonadati</taxon>
        <taxon>Pseudomonadota</taxon>
        <taxon>Alphaproteobacteria</taxon>
        <taxon>Hyphomicrobiales</taxon>
        <taxon>Aurantimonadaceae</taxon>
        <taxon>Aureimonas</taxon>
    </lineage>
</organism>
<evidence type="ECO:0000256" key="1">
    <source>
        <dbReference type="ARBA" id="ARBA00023172"/>
    </source>
</evidence>
<dbReference type="GO" id="GO:0015074">
    <property type="term" value="P:DNA integration"/>
    <property type="evidence" value="ECO:0007669"/>
    <property type="project" value="InterPro"/>
</dbReference>
<keyword evidence="4" id="KW-1185">Reference proteome</keyword>
<evidence type="ECO:0000313" key="3">
    <source>
        <dbReference type="EMBL" id="GGD92747.1"/>
    </source>
</evidence>
<dbReference type="Proteomes" id="UP000644699">
    <property type="component" value="Unassembled WGS sequence"/>
</dbReference>
<comment type="caution">
    <text evidence="3">The sequence shown here is derived from an EMBL/GenBank/DDBJ whole genome shotgun (WGS) entry which is preliminary data.</text>
</comment>
<sequence length="77" mass="8635">MADWTNSANIPKGFTLHGLRKTLDKMLAETGATTHQLMDTLGNDNIAHAEPYSSEAEQQRLARDAMDKLSRSLTRYK</sequence>
<dbReference type="EMBL" id="BMIQ01000001">
    <property type="protein sequence ID" value="GGD92747.1"/>
    <property type="molecule type" value="Genomic_DNA"/>
</dbReference>
<evidence type="ECO:0000313" key="4">
    <source>
        <dbReference type="Proteomes" id="UP000644699"/>
    </source>
</evidence>
<gene>
    <name evidence="3" type="ORF">GCM10011390_09340</name>
</gene>